<keyword evidence="2" id="KW-1185">Reference proteome</keyword>
<evidence type="ECO:0008006" key="3">
    <source>
        <dbReference type="Google" id="ProtNLM"/>
    </source>
</evidence>
<dbReference type="EMBL" id="FUWY01000002">
    <property type="protein sequence ID" value="SJZ56946.1"/>
    <property type="molecule type" value="Genomic_DNA"/>
</dbReference>
<gene>
    <name evidence="1" type="ORF">SAMN02745191_1005</name>
</gene>
<proteinExistence type="predicted"/>
<dbReference type="RefSeq" id="WP_078711429.1">
    <property type="nucleotide sequence ID" value="NZ_FUWY01000002.1"/>
</dbReference>
<sequence>MATILRHQRLAFLDIDGKYELFGNGVTDWTVAGNAKTAEKQYVHQQNAAGGINGYAPTMAITAEAFSDDPVMEYILDIARTWDIGAKAHTNIVVVDTWEGTETARKAVKQPVVISIDNPGSGPSGEALAVTATLTYDGDAVIGSFNMSTKTFTVDGGAEA</sequence>
<dbReference type="AlphaFoldDB" id="A0A1T4LQP3"/>
<dbReference type="STRING" id="118967.SAMN02745191_1005"/>
<organism evidence="1 2">
    <name type="scientific">Anaerorhabdus furcosa</name>
    <dbReference type="NCBI Taxonomy" id="118967"/>
    <lineage>
        <taxon>Bacteria</taxon>
        <taxon>Bacillati</taxon>
        <taxon>Bacillota</taxon>
        <taxon>Erysipelotrichia</taxon>
        <taxon>Erysipelotrichales</taxon>
        <taxon>Erysipelotrichaceae</taxon>
        <taxon>Anaerorhabdus</taxon>
    </lineage>
</organism>
<evidence type="ECO:0000313" key="2">
    <source>
        <dbReference type="Proteomes" id="UP000243297"/>
    </source>
</evidence>
<evidence type="ECO:0000313" key="1">
    <source>
        <dbReference type="EMBL" id="SJZ56946.1"/>
    </source>
</evidence>
<name>A0A1T4LQP3_9FIRM</name>
<reference evidence="2" key="1">
    <citation type="submission" date="2017-02" db="EMBL/GenBank/DDBJ databases">
        <authorList>
            <person name="Varghese N."/>
            <person name="Submissions S."/>
        </authorList>
    </citation>
    <scope>NUCLEOTIDE SEQUENCE [LARGE SCALE GENOMIC DNA]</scope>
    <source>
        <strain evidence="2">ATCC 25662</strain>
    </source>
</reference>
<dbReference type="Proteomes" id="UP000243297">
    <property type="component" value="Unassembled WGS sequence"/>
</dbReference>
<protein>
    <recommendedName>
        <fullName evidence="3">Phage tail tube protein</fullName>
    </recommendedName>
</protein>
<accession>A0A1T4LQP3</accession>